<reference evidence="1" key="1">
    <citation type="submission" date="2022-02" db="EMBL/GenBank/DDBJ databases">
        <title>Plant Genome Project.</title>
        <authorList>
            <person name="Zhang R.-G."/>
        </authorList>
    </citation>
    <scope>NUCLEOTIDE SEQUENCE</scope>
    <source>
        <strain evidence="1">AT1</strain>
    </source>
</reference>
<accession>A0ACC0N274</accession>
<evidence type="ECO:0000313" key="2">
    <source>
        <dbReference type="Proteomes" id="UP001062846"/>
    </source>
</evidence>
<gene>
    <name evidence="1" type="ORF">RHMOL_Rhmol07G0168200</name>
</gene>
<dbReference type="EMBL" id="CM046394">
    <property type="protein sequence ID" value="KAI8547096.1"/>
    <property type="molecule type" value="Genomic_DNA"/>
</dbReference>
<sequence length="333" mass="35282">MLVSSPNPTPSSLLPSDVSALGALSPKNPSPARKLQEQQEGNRLESEGRISSLVRSLEAEMKSSGVLVDCAELESQLSRLKEHHGLTRYQSSDSDALGESSSSQSAIEDSNGIPSVLADLPKLDELQPTTTSEVVPILASEIVVKDSVDKGIVVKGSVVHAPSNQANGGQRAACAQSIQGQVVTNEKLKLGALTSSQKNVQDLQAPPSPVLQQLLQEDSDDSEAELLEVLESVVRSVINDPSNSQKATTSPTSSANNPTVNTPSNQPTKAEKKASKAAWSDNRISHHVPNPDGDEKEPPDLLRDVKLLLAGSSKAGHNGKQRSHSKGSQKKRK</sequence>
<keyword evidence="2" id="KW-1185">Reference proteome</keyword>
<comment type="caution">
    <text evidence="1">The sequence shown here is derived from an EMBL/GenBank/DDBJ whole genome shotgun (WGS) entry which is preliminary data.</text>
</comment>
<name>A0ACC0N274_RHOML</name>
<proteinExistence type="predicted"/>
<evidence type="ECO:0000313" key="1">
    <source>
        <dbReference type="EMBL" id="KAI8547096.1"/>
    </source>
</evidence>
<organism evidence="1 2">
    <name type="scientific">Rhododendron molle</name>
    <name type="common">Chinese azalea</name>
    <name type="synonym">Azalea mollis</name>
    <dbReference type="NCBI Taxonomy" id="49168"/>
    <lineage>
        <taxon>Eukaryota</taxon>
        <taxon>Viridiplantae</taxon>
        <taxon>Streptophyta</taxon>
        <taxon>Embryophyta</taxon>
        <taxon>Tracheophyta</taxon>
        <taxon>Spermatophyta</taxon>
        <taxon>Magnoliopsida</taxon>
        <taxon>eudicotyledons</taxon>
        <taxon>Gunneridae</taxon>
        <taxon>Pentapetalae</taxon>
        <taxon>asterids</taxon>
        <taxon>Ericales</taxon>
        <taxon>Ericaceae</taxon>
        <taxon>Ericoideae</taxon>
        <taxon>Rhodoreae</taxon>
        <taxon>Rhododendron</taxon>
    </lineage>
</organism>
<dbReference type="Proteomes" id="UP001062846">
    <property type="component" value="Chromosome 7"/>
</dbReference>
<protein>
    <submittedName>
        <fullName evidence="1">Uncharacterized protein</fullName>
    </submittedName>
</protein>